<feature type="compositionally biased region" description="Polar residues" evidence="12">
    <location>
        <begin position="1"/>
        <end position="12"/>
    </location>
</feature>
<dbReference type="PRINTS" id="PR00762">
    <property type="entry name" value="CLCHANNEL"/>
</dbReference>
<dbReference type="Gene3D" id="1.10.3080.10">
    <property type="entry name" value="Clc chloride channel"/>
    <property type="match status" value="1"/>
</dbReference>
<dbReference type="InterPro" id="IPR002249">
    <property type="entry name" value="CIC-7"/>
</dbReference>
<dbReference type="PRINTS" id="PR01118">
    <property type="entry name" value="CLCHANNEL7"/>
</dbReference>
<dbReference type="FunFam" id="3.10.580.10:FF:000018">
    <property type="entry name" value="Chloride channel protein"/>
    <property type="match status" value="1"/>
</dbReference>
<dbReference type="InterPro" id="IPR014743">
    <property type="entry name" value="Cl-channel_core"/>
</dbReference>
<feature type="transmembrane region" description="Helical" evidence="11">
    <location>
        <begin position="281"/>
        <end position="304"/>
    </location>
</feature>
<keyword evidence="2 11" id="KW-0813">Transport</keyword>
<keyword evidence="6 11" id="KW-0406">Ion transport</keyword>
<feature type="transmembrane region" description="Helical" evidence="11">
    <location>
        <begin position="508"/>
        <end position="530"/>
    </location>
</feature>
<keyword evidence="9 11" id="KW-0868">Chloride</keyword>
<evidence type="ECO:0000256" key="7">
    <source>
        <dbReference type="ARBA" id="ARBA00023122"/>
    </source>
</evidence>
<feature type="transmembrane region" description="Helical" evidence="11">
    <location>
        <begin position="120"/>
        <end position="141"/>
    </location>
</feature>
<keyword evidence="7 10" id="KW-0129">CBS domain</keyword>
<keyword evidence="8 11" id="KW-0472">Membrane</keyword>
<feature type="transmembrane region" description="Helical" evidence="11">
    <location>
        <begin position="368"/>
        <end position="392"/>
    </location>
</feature>
<dbReference type="AlphaFoldDB" id="A0A8D3D8E8"/>
<evidence type="ECO:0000256" key="8">
    <source>
        <dbReference type="ARBA" id="ARBA00023136"/>
    </source>
</evidence>
<feature type="transmembrane region" description="Helical" evidence="11">
    <location>
        <begin position="482"/>
        <end position="502"/>
    </location>
</feature>
<evidence type="ECO:0000256" key="2">
    <source>
        <dbReference type="ARBA" id="ARBA00022448"/>
    </source>
</evidence>
<proteinExistence type="inferred from homology"/>
<evidence type="ECO:0000256" key="3">
    <source>
        <dbReference type="ARBA" id="ARBA00022692"/>
    </source>
</evidence>
<organism evidence="14 15">
    <name type="scientific">Scophthalmus maximus</name>
    <name type="common">Turbot</name>
    <name type="synonym">Psetta maxima</name>
    <dbReference type="NCBI Taxonomy" id="52904"/>
    <lineage>
        <taxon>Eukaryota</taxon>
        <taxon>Metazoa</taxon>
        <taxon>Chordata</taxon>
        <taxon>Craniata</taxon>
        <taxon>Vertebrata</taxon>
        <taxon>Euteleostomi</taxon>
        <taxon>Actinopterygii</taxon>
        <taxon>Neopterygii</taxon>
        <taxon>Teleostei</taxon>
        <taxon>Neoteleostei</taxon>
        <taxon>Acanthomorphata</taxon>
        <taxon>Carangaria</taxon>
        <taxon>Pleuronectiformes</taxon>
        <taxon>Pleuronectoidei</taxon>
        <taxon>Scophthalmidae</taxon>
        <taxon>Scophthalmus</taxon>
    </lineage>
</organism>
<dbReference type="Pfam" id="PF00654">
    <property type="entry name" value="Voltage_CLC"/>
    <property type="match status" value="1"/>
</dbReference>
<reference evidence="14" key="2">
    <citation type="submission" date="2025-08" db="UniProtKB">
        <authorList>
            <consortium name="Ensembl"/>
        </authorList>
    </citation>
    <scope>IDENTIFICATION</scope>
</reference>
<reference evidence="14" key="1">
    <citation type="submission" date="2023-05" db="EMBL/GenBank/DDBJ databases">
        <title>High-quality long-read genome of Scophthalmus maximus.</title>
        <authorList>
            <person name="Lien S."/>
            <person name="Martinez P."/>
        </authorList>
    </citation>
    <scope>NUCLEOTIDE SEQUENCE [LARGE SCALE GENOMIC DNA]</scope>
</reference>
<dbReference type="SMART" id="SM00116">
    <property type="entry name" value="CBS"/>
    <property type="match status" value="2"/>
</dbReference>
<feature type="transmembrane region" description="Helical" evidence="11">
    <location>
        <begin position="169"/>
        <end position="190"/>
    </location>
</feature>
<evidence type="ECO:0000256" key="10">
    <source>
        <dbReference type="PROSITE-ProRule" id="PRU00703"/>
    </source>
</evidence>
<feature type="region of interest" description="Disordered" evidence="12">
    <location>
        <begin position="1"/>
        <end position="31"/>
    </location>
</feature>
<dbReference type="InterPro" id="IPR000644">
    <property type="entry name" value="CBS_dom"/>
</dbReference>
<keyword evidence="3 11" id="KW-0812">Transmembrane</keyword>
<comment type="subcellular location">
    <subcellularLocation>
        <location evidence="1 11">Membrane</location>
        <topology evidence="1 11">Multi-pass membrane protein</topology>
    </subcellularLocation>
</comment>
<evidence type="ECO:0000313" key="15">
    <source>
        <dbReference type="Proteomes" id="UP000694558"/>
    </source>
</evidence>
<dbReference type="CDD" id="cd04591">
    <property type="entry name" value="CBS_pair_voltage-gated_CLC_euk_bac"/>
    <property type="match status" value="1"/>
</dbReference>
<dbReference type="GO" id="GO:0005254">
    <property type="term" value="F:chloride channel activity"/>
    <property type="evidence" value="ECO:0007669"/>
    <property type="project" value="UniProtKB-UniRule"/>
</dbReference>
<evidence type="ECO:0000256" key="12">
    <source>
        <dbReference type="SAM" id="MobiDB-lite"/>
    </source>
</evidence>
<dbReference type="Gene3D" id="3.10.580.10">
    <property type="entry name" value="CBS-domain"/>
    <property type="match status" value="1"/>
</dbReference>
<dbReference type="InterPro" id="IPR051280">
    <property type="entry name" value="Cl-channel/antiporter"/>
</dbReference>
<dbReference type="GeneTree" id="ENSGT00940000158458"/>
<feature type="domain" description="CBS" evidence="13">
    <location>
        <begin position="735"/>
        <end position="793"/>
    </location>
</feature>
<feature type="transmembrane region" description="Helical" evidence="11">
    <location>
        <begin position="542"/>
        <end position="566"/>
    </location>
</feature>
<dbReference type="InterPro" id="IPR001807">
    <property type="entry name" value="ClC"/>
</dbReference>
<dbReference type="Ensembl" id="ENSSMAT00000081689.1">
    <property type="protein sequence ID" value="ENSSMAP00000055807.1"/>
    <property type="gene ID" value="ENSSMAG00000008070.2"/>
</dbReference>
<feature type="transmembrane region" description="Helical" evidence="11">
    <location>
        <begin position="404"/>
        <end position="427"/>
    </location>
</feature>
<evidence type="ECO:0000256" key="5">
    <source>
        <dbReference type="ARBA" id="ARBA00022989"/>
    </source>
</evidence>
<dbReference type="Proteomes" id="UP000694558">
    <property type="component" value="Chromosome 19"/>
</dbReference>
<dbReference type="InterPro" id="IPR046342">
    <property type="entry name" value="CBS_dom_sf"/>
</dbReference>
<feature type="transmembrane region" description="Helical" evidence="11">
    <location>
        <begin position="220"/>
        <end position="238"/>
    </location>
</feature>
<protein>
    <recommendedName>
        <fullName evidence="11">Chloride channel protein</fullName>
    </recommendedName>
</protein>
<sequence>MANITKKVSWSSRTDESGTPGEGTPLLNGSERASHSRQVRLACWLTVVLTGLSEEDSLFQIGRLSTVDLEEEITSDEVKSDIFCVLFQSLDYDNIENQLFLEEERRMSYMGFRCLEISRWVVCGLIGFLTGLIACFIDIAVEELAGIKYQVVKENIEKFTEVGGLSISLLLWAVLNSAIVMMGAIIVAFFEPIAAGSGIPQIKCYLNGIKIPRVVRLKTLVVKVCGVICSVVGGLAVGKEGPMIHSGAVVAAGVSQGRSTSLKRDFKIFEYFRRDTEKRDFVSAGAAAGVSAAFGAPVGGVLFSLEEGASFWNQMLTWRIFFASMISTFTLNFFLSVYHKNPGDLSNPGLINFGRFQSDSVAYNLYEIPLFIAMGAIGGLLGALFNILNYWLTIFRIRYVHRPCLQVMEAMLVAAVTATVSFTMIYFSNDCQPLGPEHSEEYPLQLFCADGEYNSMATAFFNTPERSVRSLFHNQPGSYNPLTLGLFTLTYFFLACWTYGLAVSAGVFIPSLLIGAAWGRLCGILLASIPSNGSIWADPGKYALIGAAAQLGGIVRMTLSLTVIMVEATGNVTYGLPIMLVLMTAKIVGDYFVEGLYDIHIKLQSVPFLHWDAPATSHWLTAREVMSSQVTCLNRIEKVGTIVDTLSNTSTNHNGFPVVVTENEHPAKLCGLILRSQLIVLLKHKVFVELARSRLTHRKLQLKDFRDAYPRFPPIQSIHVSQDERECMMDLTEFMNATPYTVPQETSLPRVFKLFRALGLRHLVVVDDVNRVVGLVTRKDLARYHLGKHGLEELQLAQT</sequence>
<name>A0A8D3D8E8_SCOMX</name>
<evidence type="ECO:0000256" key="9">
    <source>
        <dbReference type="ARBA" id="ARBA00023214"/>
    </source>
</evidence>
<keyword evidence="4" id="KW-0677">Repeat</keyword>
<evidence type="ECO:0000256" key="6">
    <source>
        <dbReference type="ARBA" id="ARBA00023065"/>
    </source>
</evidence>
<comment type="similarity">
    <text evidence="11">Belongs to the chloride channel (TC 2.A.49) family.</text>
</comment>
<evidence type="ECO:0000256" key="4">
    <source>
        <dbReference type="ARBA" id="ARBA00022737"/>
    </source>
</evidence>
<feature type="transmembrane region" description="Helical" evidence="11">
    <location>
        <begin position="316"/>
        <end position="338"/>
    </location>
</feature>
<dbReference type="PROSITE" id="PS51371">
    <property type="entry name" value="CBS"/>
    <property type="match status" value="1"/>
</dbReference>
<dbReference type="SUPFAM" id="SSF81340">
    <property type="entry name" value="Clc chloride channel"/>
    <property type="match status" value="1"/>
</dbReference>
<dbReference type="GO" id="GO:0062158">
    <property type="term" value="F:chloride:proton antiporter activity"/>
    <property type="evidence" value="ECO:0007669"/>
    <property type="project" value="InterPro"/>
</dbReference>
<evidence type="ECO:0000256" key="11">
    <source>
        <dbReference type="RuleBase" id="RU361221"/>
    </source>
</evidence>
<feature type="transmembrane region" description="Helical" evidence="11">
    <location>
        <begin position="572"/>
        <end position="593"/>
    </location>
</feature>
<dbReference type="PANTHER" id="PTHR11689:SF136">
    <property type="entry name" value="H(+)_CL(-) EXCHANGE TRANSPORTER 7"/>
    <property type="match status" value="1"/>
</dbReference>
<gene>
    <name evidence="14" type="primary">clcn7</name>
</gene>
<keyword evidence="5 11" id="KW-1133">Transmembrane helix</keyword>
<accession>A0A8D3D8E8</accession>
<evidence type="ECO:0000256" key="1">
    <source>
        <dbReference type="ARBA" id="ARBA00004141"/>
    </source>
</evidence>
<dbReference type="CDD" id="cd03685">
    <property type="entry name" value="ClC_6_like"/>
    <property type="match status" value="1"/>
</dbReference>
<evidence type="ECO:0000259" key="13">
    <source>
        <dbReference type="PROSITE" id="PS51371"/>
    </source>
</evidence>
<dbReference type="GO" id="GO:0005765">
    <property type="term" value="C:lysosomal membrane"/>
    <property type="evidence" value="ECO:0007669"/>
    <property type="project" value="TreeGrafter"/>
</dbReference>
<evidence type="ECO:0000313" key="14">
    <source>
        <dbReference type="Ensembl" id="ENSSMAP00000055807.1"/>
    </source>
</evidence>
<dbReference type="PANTHER" id="PTHR11689">
    <property type="entry name" value="CHLORIDE CHANNEL PROTEIN CLC FAMILY MEMBER"/>
    <property type="match status" value="1"/>
</dbReference>
<dbReference type="SUPFAM" id="SSF54631">
    <property type="entry name" value="CBS-domain pair"/>
    <property type="match status" value="1"/>
</dbReference>
<dbReference type="Pfam" id="PF00571">
    <property type="entry name" value="CBS"/>
    <property type="match status" value="2"/>
</dbReference>